<gene>
    <name evidence="2" type="ORF">ACFOZ7_18880</name>
</gene>
<dbReference type="GO" id="GO:0016779">
    <property type="term" value="F:nucleotidyltransferase activity"/>
    <property type="evidence" value="ECO:0007669"/>
    <property type="project" value="UniProtKB-KW"/>
</dbReference>
<dbReference type="InterPro" id="IPR004821">
    <property type="entry name" value="Cyt_trans-like"/>
</dbReference>
<name>A0ABD5P3Z5_9EURY</name>
<dbReference type="RefSeq" id="WP_246971781.1">
    <property type="nucleotide sequence ID" value="NZ_CP095397.1"/>
</dbReference>
<dbReference type="Gene3D" id="3.40.50.620">
    <property type="entry name" value="HUPs"/>
    <property type="match status" value="1"/>
</dbReference>
<dbReference type="Proteomes" id="UP001595821">
    <property type="component" value="Unassembled WGS sequence"/>
</dbReference>
<dbReference type="Pfam" id="PF01467">
    <property type="entry name" value="CTP_transf_like"/>
    <property type="match status" value="1"/>
</dbReference>
<evidence type="ECO:0000259" key="1">
    <source>
        <dbReference type="Pfam" id="PF01467"/>
    </source>
</evidence>
<reference evidence="2 3" key="1">
    <citation type="journal article" date="2014" name="Int. J. Syst. Evol. Microbiol.">
        <title>Complete genome sequence of Corynebacterium casei LMG S-19264T (=DSM 44701T), isolated from a smear-ripened cheese.</title>
        <authorList>
            <consortium name="US DOE Joint Genome Institute (JGI-PGF)"/>
            <person name="Walter F."/>
            <person name="Albersmeier A."/>
            <person name="Kalinowski J."/>
            <person name="Ruckert C."/>
        </authorList>
    </citation>
    <scope>NUCLEOTIDE SEQUENCE [LARGE SCALE GENOMIC DNA]</scope>
    <source>
        <strain evidence="2 3">IBRC-M 10912</strain>
    </source>
</reference>
<feature type="domain" description="Cytidyltransferase-like" evidence="1">
    <location>
        <begin position="5"/>
        <end position="144"/>
    </location>
</feature>
<evidence type="ECO:0000313" key="3">
    <source>
        <dbReference type="Proteomes" id="UP001595821"/>
    </source>
</evidence>
<dbReference type="NCBIfam" id="TIGR00125">
    <property type="entry name" value="cyt_tran_rel"/>
    <property type="match status" value="1"/>
</dbReference>
<dbReference type="AlphaFoldDB" id="A0ABD5P3Z5"/>
<dbReference type="NCBIfam" id="NF001985">
    <property type="entry name" value="PRK00777.1"/>
    <property type="match status" value="1"/>
</dbReference>
<keyword evidence="2" id="KW-0548">Nucleotidyltransferase</keyword>
<dbReference type="SUPFAM" id="SSF52374">
    <property type="entry name" value="Nucleotidylyl transferase"/>
    <property type="match status" value="1"/>
</dbReference>
<organism evidence="2 3">
    <name type="scientific">Natribaculum luteum</name>
    <dbReference type="NCBI Taxonomy" id="1586232"/>
    <lineage>
        <taxon>Archaea</taxon>
        <taxon>Methanobacteriati</taxon>
        <taxon>Methanobacteriota</taxon>
        <taxon>Stenosarchaea group</taxon>
        <taxon>Halobacteria</taxon>
        <taxon>Halobacteriales</taxon>
        <taxon>Natrialbaceae</taxon>
        <taxon>Natribaculum</taxon>
    </lineage>
</organism>
<proteinExistence type="predicted"/>
<dbReference type="EMBL" id="JBHSDJ010000129">
    <property type="protein sequence ID" value="MFC4248963.1"/>
    <property type="molecule type" value="Genomic_DNA"/>
</dbReference>
<protein>
    <submittedName>
        <fullName evidence="2">Phosphopantetheine adenylyltransferase</fullName>
    </submittedName>
</protein>
<accession>A0ABD5P3Z5</accession>
<dbReference type="GeneID" id="71852596"/>
<keyword evidence="2" id="KW-0808">Transferase</keyword>
<sequence>MYVAVAGTFGPIHDGHRRLFEHALRFGDDGVVVGLASDDLAVETRRDDPRPIPSFGERTRAVSQTLAELDEWGRDVEIRELDDELGIASTDPSIDALVVSPETVSELEDVNSRRRERGLEPLTGIVAPYVLDEDGERISSTRMVRGEIDEHGATIDTDGTND</sequence>
<dbReference type="InterPro" id="IPR014729">
    <property type="entry name" value="Rossmann-like_a/b/a_fold"/>
</dbReference>
<evidence type="ECO:0000313" key="2">
    <source>
        <dbReference type="EMBL" id="MFC4248963.1"/>
    </source>
</evidence>
<comment type="caution">
    <text evidence="2">The sequence shown here is derived from an EMBL/GenBank/DDBJ whole genome shotgun (WGS) entry which is preliminary data.</text>
</comment>